<proteinExistence type="predicted"/>
<sequence length="78" mass="8077">MDCKGLARRTRIRWSMLEETGDDRRGEDTAASATTGTATTTADAGAGAVGGGDGERGEWGVVALEEGSVWMRSVEGSV</sequence>
<dbReference type="EMBL" id="JACHGX010000015">
    <property type="protein sequence ID" value="MBB6090985.1"/>
    <property type="molecule type" value="Genomic_DNA"/>
</dbReference>
<dbReference type="GeneID" id="25139006"/>
<evidence type="ECO:0000313" key="3">
    <source>
        <dbReference type="Proteomes" id="UP000642919"/>
    </source>
</evidence>
<feature type="region of interest" description="Disordered" evidence="1">
    <location>
        <begin position="17"/>
        <end position="57"/>
    </location>
</feature>
<evidence type="ECO:0000256" key="1">
    <source>
        <dbReference type="SAM" id="MobiDB-lite"/>
    </source>
</evidence>
<gene>
    <name evidence="2" type="ORF">HNR49_002375</name>
</gene>
<comment type="caution">
    <text evidence="2">The sequence shown here is derived from an EMBL/GenBank/DDBJ whole genome shotgun (WGS) entry which is preliminary data.</text>
</comment>
<dbReference type="AlphaFoldDB" id="A0A841HFX1"/>
<evidence type="ECO:0000313" key="2">
    <source>
        <dbReference type="EMBL" id="MBB6090985.1"/>
    </source>
</evidence>
<dbReference type="RefSeq" id="WP_049892668.1">
    <property type="nucleotide sequence ID" value="NZ_JACHGX010000015.1"/>
</dbReference>
<name>A0A841HFX1_HALSI</name>
<organism evidence="2 3">
    <name type="scientific">Halobacterium salinarum</name>
    <name type="common">Halobacterium halobium</name>
    <dbReference type="NCBI Taxonomy" id="2242"/>
    <lineage>
        <taxon>Archaea</taxon>
        <taxon>Methanobacteriati</taxon>
        <taxon>Methanobacteriota</taxon>
        <taxon>Stenosarchaea group</taxon>
        <taxon>Halobacteria</taxon>
        <taxon>Halobacteriales</taxon>
        <taxon>Halobacteriaceae</taxon>
        <taxon>Halobacterium</taxon>
    </lineage>
</organism>
<feature type="compositionally biased region" description="Low complexity" evidence="1">
    <location>
        <begin position="29"/>
        <end position="46"/>
    </location>
</feature>
<protein>
    <submittedName>
        <fullName evidence="2">Uncharacterized protein</fullName>
    </submittedName>
</protein>
<reference evidence="2" key="1">
    <citation type="submission" date="2020-08" db="EMBL/GenBank/DDBJ databases">
        <title>Genomic Encyclopedia of Type Strains, Phase IV (KMG-IV): sequencing the most valuable type-strain genomes for metagenomic binning, comparative biology and taxonomic classification.</title>
        <authorList>
            <person name="Goeker M."/>
        </authorList>
    </citation>
    <scope>NUCLEOTIDE SEQUENCE</scope>
    <source>
        <strain evidence="2">DSM 669</strain>
    </source>
</reference>
<dbReference type="Proteomes" id="UP000642919">
    <property type="component" value="Unassembled WGS sequence"/>
</dbReference>
<accession>A0A841HFX1</accession>